<name>A0A0E9TI62_ANGAN</name>
<accession>A0A0E9TI62</accession>
<protein>
    <submittedName>
        <fullName evidence="1">Uncharacterized protein</fullName>
    </submittedName>
</protein>
<dbReference type="EMBL" id="GBXM01055415">
    <property type="protein sequence ID" value="JAH53162.1"/>
    <property type="molecule type" value="Transcribed_RNA"/>
</dbReference>
<reference evidence="1" key="1">
    <citation type="submission" date="2014-11" db="EMBL/GenBank/DDBJ databases">
        <authorList>
            <person name="Amaro Gonzalez C."/>
        </authorList>
    </citation>
    <scope>NUCLEOTIDE SEQUENCE</scope>
</reference>
<organism evidence="1">
    <name type="scientific">Anguilla anguilla</name>
    <name type="common">European freshwater eel</name>
    <name type="synonym">Muraena anguilla</name>
    <dbReference type="NCBI Taxonomy" id="7936"/>
    <lineage>
        <taxon>Eukaryota</taxon>
        <taxon>Metazoa</taxon>
        <taxon>Chordata</taxon>
        <taxon>Craniata</taxon>
        <taxon>Vertebrata</taxon>
        <taxon>Euteleostomi</taxon>
        <taxon>Actinopterygii</taxon>
        <taxon>Neopterygii</taxon>
        <taxon>Teleostei</taxon>
        <taxon>Anguilliformes</taxon>
        <taxon>Anguillidae</taxon>
        <taxon>Anguilla</taxon>
    </lineage>
</organism>
<reference evidence="1" key="2">
    <citation type="journal article" date="2015" name="Fish Shellfish Immunol.">
        <title>Early steps in the European eel (Anguilla anguilla)-Vibrio vulnificus interaction in the gills: Role of the RtxA13 toxin.</title>
        <authorList>
            <person name="Callol A."/>
            <person name="Pajuelo D."/>
            <person name="Ebbesson L."/>
            <person name="Teles M."/>
            <person name="MacKenzie S."/>
            <person name="Amaro C."/>
        </authorList>
    </citation>
    <scope>NUCLEOTIDE SEQUENCE</scope>
</reference>
<dbReference type="AlphaFoldDB" id="A0A0E9TI62"/>
<sequence length="19" mass="2120">MAWNSHHIFVGVDPGPIRS</sequence>
<proteinExistence type="predicted"/>
<evidence type="ECO:0000313" key="1">
    <source>
        <dbReference type="EMBL" id="JAH53162.1"/>
    </source>
</evidence>